<gene>
    <name evidence="9" type="ORF">JX265_008538</name>
</gene>
<keyword evidence="6 8" id="KW-0503">Monooxygenase</keyword>
<keyword evidence="10" id="KW-1185">Reference proteome</keyword>
<sequence>MEAVQPTSNLTSTIEELPMDKALVSDSLSYYVVISVALLLAFFLKPSKDSHASVPFYKASRMKWMFNADSLVRDSYNKFRDQVYQIKATEGVRTLVPSKLVGELKSLPEEVLSASQAINEAMLVEYTRFTFGLHHDAVTLLMKTKLTQQLSRLVPRMKEELEFLVREEFPDCEEWTPVKIQPFLIRAISRLSGSVFVGADLGRSEQWMDTSVNFAIHVFMAVIKLQFFPTWLRPVAQYIVTDLGQINRDISKAQEMLKPIIDQRLQDAELDPSGERPDDFMQWLLDALPEEQKRDYQLQAKLHLILCAAAIHTTSNLATDCIYDLATHQEEQDIIREEAKEILEDEQGWAKKEGMGKLKKMDSFIKESQRLAGNVTSFIRKVVKPINLSDGTYLPAGTNLLAPQCGISHDERYFPDPEVFDGLRFWKMRQESAEGGNRWQLTSIGDWNINFGLGKHACPGRFFAANEIKLVLAHFLLNYDIKLKDGEQRPEPMMFMMSKTANPNAEILFKRRSII</sequence>
<organism evidence="9 10">
    <name type="scientific">Neoarthrinium moseri</name>
    <dbReference type="NCBI Taxonomy" id="1658444"/>
    <lineage>
        <taxon>Eukaryota</taxon>
        <taxon>Fungi</taxon>
        <taxon>Dikarya</taxon>
        <taxon>Ascomycota</taxon>
        <taxon>Pezizomycotina</taxon>
        <taxon>Sordariomycetes</taxon>
        <taxon>Xylariomycetidae</taxon>
        <taxon>Amphisphaeriales</taxon>
        <taxon>Apiosporaceae</taxon>
        <taxon>Neoarthrinium</taxon>
    </lineage>
</organism>
<dbReference type="EMBL" id="JAFIMR010000024">
    <property type="protein sequence ID" value="KAI1864167.1"/>
    <property type="molecule type" value="Genomic_DNA"/>
</dbReference>
<evidence type="ECO:0000256" key="8">
    <source>
        <dbReference type="RuleBase" id="RU000461"/>
    </source>
</evidence>
<evidence type="ECO:0000256" key="6">
    <source>
        <dbReference type="ARBA" id="ARBA00023033"/>
    </source>
</evidence>
<dbReference type="InterPro" id="IPR036396">
    <property type="entry name" value="Cyt_P450_sf"/>
</dbReference>
<protein>
    <recommendedName>
        <fullName evidence="11">Cytochrome P450</fullName>
    </recommendedName>
</protein>
<reference evidence="9" key="1">
    <citation type="submission" date="2021-03" db="EMBL/GenBank/DDBJ databases">
        <title>Revisited historic fungal species revealed as producer of novel bioactive compounds through whole genome sequencing and comparative genomics.</title>
        <authorList>
            <person name="Vignolle G.A."/>
            <person name="Hochenegger N."/>
            <person name="Mach R.L."/>
            <person name="Mach-Aigner A.R."/>
            <person name="Javad Rahimi M."/>
            <person name="Salim K.A."/>
            <person name="Chan C.M."/>
            <person name="Lim L.B.L."/>
            <person name="Cai F."/>
            <person name="Druzhinina I.S."/>
            <person name="U'Ren J.M."/>
            <person name="Derntl C."/>
        </authorList>
    </citation>
    <scope>NUCLEOTIDE SEQUENCE</scope>
    <source>
        <strain evidence="9">TUCIM 5799</strain>
    </source>
</reference>
<evidence type="ECO:0000256" key="3">
    <source>
        <dbReference type="ARBA" id="ARBA00022723"/>
    </source>
</evidence>
<dbReference type="PRINTS" id="PR00465">
    <property type="entry name" value="EP450IV"/>
</dbReference>
<dbReference type="GO" id="GO:0005506">
    <property type="term" value="F:iron ion binding"/>
    <property type="evidence" value="ECO:0007669"/>
    <property type="project" value="InterPro"/>
</dbReference>
<comment type="similarity">
    <text evidence="2 8">Belongs to the cytochrome P450 family.</text>
</comment>
<dbReference type="PROSITE" id="PS00086">
    <property type="entry name" value="CYTOCHROME_P450"/>
    <property type="match status" value="1"/>
</dbReference>
<evidence type="ECO:0000313" key="10">
    <source>
        <dbReference type="Proteomes" id="UP000829685"/>
    </source>
</evidence>
<dbReference type="GO" id="GO:0020037">
    <property type="term" value="F:heme binding"/>
    <property type="evidence" value="ECO:0007669"/>
    <property type="project" value="InterPro"/>
</dbReference>
<dbReference type="Pfam" id="PF00067">
    <property type="entry name" value="p450"/>
    <property type="match status" value="1"/>
</dbReference>
<evidence type="ECO:0000256" key="5">
    <source>
        <dbReference type="ARBA" id="ARBA00023004"/>
    </source>
</evidence>
<proteinExistence type="inferred from homology"/>
<evidence type="ECO:0008006" key="11">
    <source>
        <dbReference type="Google" id="ProtNLM"/>
    </source>
</evidence>
<dbReference type="AlphaFoldDB" id="A0A9Q0ANC0"/>
<dbReference type="PANTHER" id="PTHR46206">
    <property type="entry name" value="CYTOCHROME P450"/>
    <property type="match status" value="1"/>
</dbReference>
<comment type="caution">
    <text evidence="9">The sequence shown here is derived from an EMBL/GenBank/DDBJ whole genome shotgun (WGS) entry which is preliminary data.</text>
</comment>
<dbReference type="Gene3D" id="1.10.630.10">
    <property type="entry name" value="Cytochrome P450"/>
    <property type="match status" value="1"/>
</dbReference>
<keyword evidence="7 8" id="KW-0349">Heme</keyword>
<keyword evidence="4 8" id="KW-0560">Oxidoreductase</keyword>
<accession>A0A9Q0ANC0</accession>
<comment type="cofactor">
    <cofactor evidence="1 7">
        <name>heme</name>
        <dbReference type="ChEBI" id="CHEBI:30413"/>
    </cofactor>
</comment>
<evidence type="ECO:0000256" key="7">
    <source>
        <dbReference type="PIRSR" id="PIRSR602403-1"/>
    </source>
</evidence>
<dbReference type="GO" id="GO:0016705">
    <property type="term" value="F:oxidoreductase activity, acting on paired donors, with incorporation or reduction of molecular oxygen"/>
    <property type="evidence" value="ECO:0007669"/>
    <property type="project" value="InterPro"/>
</dbReference>
<evidence type="ECO:0000256" key="4">
    <source>
        <dbReference type="ARBA" id="ARBA00023002"/>
    </source>
</evidence>
<evidence type="ECO:0000256" key="2">
    <source>
        <dbReference type="ARBA" id="ARBA00010617"/>
    </source>
</evidence>
<evidence type="ECO:0000313" key="9">
    <source>
        <dbReference type="EMBL" id="KAI1864167.1"/>
    </source>
</evidence>
<evidence type="ECO:0000256" key="1">
    <source>
        <dbReference type="ARBA" id="ARBA00001971"/>
    </source>
</evidence>
<dbReference type="InterPro" id="IPR002403">
    <property type="entry name" value="Cyt_P450_E_grp-IV"/>
</dbReference>
<feature type="binding site" description="axial binding residue" evidence="7">
    <location>
        <position position="458"/>
    </location>
    <ligand>
        <name>heme</name>
        <dbReference type="ChEBI" id="CHEBI:30413"/>
    </ligand>
    <ligandPart>
        <name>Fe</name>
        <dbReference type="ChEBI" id="CHEBI:18248"/>
    </ligandPart>
</feature>
<keyword evidence="3 7" id="KW-0479">Metal-binding</keyword>
<dbReference type="Proteomes" id="UP000829685">
    <property type="component" value="Unassembled WGS sequence"/>
</dbReference>
<dbReference type="InterPro" id="IPR017972">
    <property type="entry name" value="Cyt_P450_CS"/>
</dbReference>
<dbReference type="GO" id="GO:0004497">
    <property type="term" value="F:monooxygenase activity"/>
    <property type="evidence" value="ECO:0007669"/>
    <property type="project" value="UniProtKB-KW"/>
</dbReference>
<keyword evidence="5 7" id="KW-0408">Iron</keyword>
<name>A0A9Q0ANC0_9PEZI</name>
<dbReference type="CDD" id="cd11041">
    <property type="entry name" value="CYP503A1-like"/>
    <property type="match status" value="1"/>
</dbReference>
<dbReference type="SUPFAM" id="SSF48264">
    <property type="entry name" value="Cytochrome P450"/>
    <property type="match status" value="1"/>
</dbReference>
<dbReference type="InterPro" id="IPR001128">
    <property type="entry name" value="Cyt_P450"/>
</dbReference>
<dbReference type="PANTHER" id="PTHR46206:SF7">
    <property type="entry name" value="P450, PUTATIVE (EUROFUNG)-RELATED"/>
    <property type="match status" value="1"/>
</dbReference>